<evidence type="ECO:0000256" key="1">
    <source>
        <dbReference type="SAM" id="MobiDB-lite"/>
    </source>
</evidence>
<proteinExistence type="predicted"/>
<reference evidence="4" key="2">
    <citation type="journal article" date="2021" name="Microbiome">
        <title>Successional dynamics and alternative stable states in a saline activated sludge microbial community over 9 years.</title>
        <authorList>
            <person name="Wang Y."/>
            <person name="Ye J."/>
            <person name="Ju F."/>
            <person name="Liu L."/>
            <person name="Boyd J.A."/>
            <person name="Deng Y."/>
            <person name="Parks D.H."/>
            <person name="Jiang X."/>
            <person name="Yin X."/>
            <person name="Woodcroft B.J."/>
            <person name="Tyson G.W."/>
            <person name="Hugenholtz P."/>
            <person name="Polz M.F."/>
            <person name="Zhang T."/>
        </authorList>
    </citation>
    <scope>NUCLEOTIDE SEQUENCE</scope>
    <source>
        <strain evidence="4">HKST-UBA14</strain>
    </source>
</reference>
<dbReference type="SUPFAM" id="SSF49785">
    <property type="entry name" value="Galactose-binding domain-like"/>
    <property type="match status" value="1"/>
</dbReference>
<dbReference type="Gene3D" id="2.60.120.260">
    <property type="entry name" value="Galactose-binding domain-like"/>
    <property type="match status" value="1"/>
</dbReference>
<feature type="transmembrane region" description="Helical" evidence="2">
    <location>
        <begin position="38"/>
        <end position="60"/>
    </location>
</feature>
<evidence type="ECO:0000313" key="5">
    <source>
        <dbReference type="Proteomes" id="UP000783287"/>
    </source>
</evidence>
<keyword evidence="2" id="KW-0472">Membrane</keyword>
<evidence type="ECO:0000259" key="3">
    <source>
        <dbReference type="Pfam" id="PF24135"/>
    </source>
</evidence>
<protein>
    <submittedName>
        <fullName evidence="4">SBBP repeat-containing protein</fullName>
    </submittedName>
</protein>
<dbReference type="Pfam" id="PF24135">
    <property type="entry name" value="DUF7402"/>
    <property type="match status" value="1"/>
</dbReference>
<feature type="region of interest" description="Disordered" evidence="1">
    <location>
        <begin position="1175"/>
        <end position="1215"/>
    </location>
</feature>
<feature type="non-terminal residue" evidence="4">
    <location>
        <position position="1401"/>
    </location>
</feature>
<dbReference type="InterPro" id="IPR052918">
    <property type="entry name" value="Motility_Chemotaxis_Reg"/>
</dbReference>
<name>A0A955L5U1_9BACT</name>
<reference evidence="4" key="1">
    <citation type="submission" date="2020-04" db="EMBL/GenBank/DDBJ databases">
        <authorList>
            <person name="Zhang T."/>
        </authorList>
    </citation>
    <scope>NUCLEOTIDE SEQUENCE</scope>
    <source>
        <strain evidence="4">HKST-UBA14</strain>
    </source>
</reference>
<dbReference type="SUPFAM" id="SSF101898">
    <property type="entry name" value="NHL repeat"/>
    <property type="match status" value="1"/>
</dbReference>
<evidence type="ECO:0000256" key="2">
    <source>
        <dbReference type="SAM" id="Phobius"/>
    </source>
</evidence>
<dbReference type="InterPro" id="IPR008979">
    <property type="entry name" value="Galactose-bd-like_sf"/>
</dbReference>
<dbReference type="Pfam" id="PF06739">
    <property type="entry name" value="SBBP"/>
    <property type="match status" value="1"/>
</dbReference>
<sequence length="1401" mass="147519">MAKNKPKPFHKKMFIEFNKLINRLPGWTRINQNLEFRVLAASVFISTLLVLVFLIIFQLLPISIIQEAAYSGTYEWTITGGAGQGDSLTDLKIDNSNNIIVVGDYSDTVDFDLGAGTDNHVSNGYYDAYISKYDNSGNQLWTTTFGGPGDLNYGDTARGVAVDSSNNIYTISDYTNSIDILPDQLTITASSEYSPGWRNNVIDGLHGTCNANEWSTAGVTTGWIRLTFDTPITIDRVDLYDRACGEQVTSGTVSFSTGSPVGYGTLENTGTVPTTVSFSSRTVSYVDVSIDTSTGGSNVGLSEIELYNGGSQINVGDFFNAAKGYGDIVVTKHDADGNLQWIRNWGSTNTDGATGAAVDSSGNVYFSGEVSDTTDFNDSGGNDTIVMPGLRNSFITKYDTNGNYLWTRVFGGSNHWVIPQNVATDNSGNVYVTGYVYDVPWGSPGSFPVDFDATTDTDNRYIDVTDNYAAFTTKYNSDGSYGWTRLIDDGLYEEGADVVVNSVGEVFAVGSFEGTPDFDDSAGTDTIAASAGDFYITKYSSAGVYQWTKGIGGTGYDRALGVTVEPDGDPVIMGTFQNTVDFDANAGTDTVIAPASTSSFIVNYNADGSYGWGAVGYEAEGVVSEATDAIAVDSSGLVYVGGSFTGMDNFDGTGGSDVHSSNGNSDFYITKYNPGGSPPPPTPTPDYPAYDWTRTFGNSSNNDLPGGVGAYGTSGVLATGGFQGSTNFDDTGGTDNKSGAQGSQDVFITKYNYDGSYGWTREWGSGGTDFGTNVVMDNSGNSFSVGLCQSGIAADFDDTGGTDLRCGGSNDGTLTRYNSNGSYGWTRAFGGFADSIALDASGNPHVVGIFSGTLNFDDTGGTDNHTADVFGDAFLTKYNNDGSYGWTITFGATGSSPEVANDVAVDASGNVYVIGYFSTGSTDFGGTSRSSNGLQDAYLAKYDNTGSLVWVRAWGSTGNDTALGIALDSSGNPYVTGYFEGTVNFNDVGLDNHISNGSQEIYITKYNADGSYGWTRTTGSAGTDIGVDISLDASNNVYVGGYFSNTVDFNSGAGVDSHVSNGKEDGFVTKLTSSGLYVYTLSWGGPNSDKVTSISVTDENDFFLGGEFEDPAVNFDATGGTDNHSSNGFIDMFITKYATSAAPPPTSTPMPTNTPAPTFTPMPTNTPAPTNTPIPGVTTTPTPTPAIILTPTPGGGGSPTATPNPGGGGPTSTPVPTLPTSDVELYQILNLDTELDAEDINERNIEFGSPNGLVGIHDVILIDTEENIVIARFLDANFDHDLDWENLNSDLSQAEEKSFVEYGATLDGFSDEIILYVPRSSEDEGVVYCPNASSFASISINCDDGIILIDGANISGVTANATQLNGFFVWQLTGIAYGGGGSIEDATEVFISVTPTPDDGG</sequence>
<keyword evidence="2" id="KW-0812">Transmembrane</keyword>
<organism evidence="4 5">
    <name type="scientific">Candidatus Dojkabacteria bacterium</name>
    <dbReference type="NCBI Taxonomy" id="2099670"/>
    <lineage>
        <taxon>Bacteria</taxon>
        <taxon>Candidatus Dojkabacteria</taxon>
    </lineage>
</organism>
<dbReference type="InterPro" id="IPR055826">
    <property type="entry name" value="DUF7402"/>
</dbReference>
<feature type="domain" description="DUF7402" evidence="3">
    <location>
        <begin position="186"/>
        <end position="307"/>
    </location>
</feature>
<accession>A0A955L5U1</accession>
<dbReference type="Gene3D" id="2.120.10.30">
    <property type="entry name" value="TolB, C-terminal domain"/>
    <property type="match status" value="1"/>
</dbReference>
<comment type="caution">
    <text evidence="4">The sequence shown here is derived from an EMBL/GenBank/DDBJ whole genome shotgun (WGS) entry which is preliminary data.</text>
</comment>
<dbReference type="InterPro" id="IPR011042">
    <property type="entry name" value="6-blade_b-propeller_TolB-like"/>
</dbReference>
<dbReference type="PANTHER" id="PTHR35580:SF1">
    <property type="entry name" value="PHYTASE-LIKE DOMAIN-CONTAINING PROTEIN"/>
    <property type="match status" value="1"/>
</dbReference>
<dbReference type="InterPro" id="IPR010620">
    <property type="entry name" value="SBBP_repeat"/>
</dbReference>
<feature type="compositionally biased region" description="Low complexity" evidence="1">
    <location>
        <begin position="1175"/>
        <end position="1192"/>
    </location>
</feature>
<dbReference type="Proteomes" id="UP000783287">
    <property type="component" value="Unassembled WGS sequence"/>
</dbReference>
<evidence type="ECO:0000313" key="4">
    <source>
        <dbReference type="EMBL" id="MCA9383584.1"/>
    </source>
</evidence>
<dbReference type="PANTHER" id="PTHR35580">
    <property type="entry name" value="CELL SURFACE GLYCOPROTEIN (S-LAYER PROTEIN)-LIKE PROTEIN"/>
    <property type="match status" value="1"/>
</dbReference>
<dbReference type="EMBL" id="JAGQLK010000093">
    <property type="protein sequence ID" value="MCA9383584.1"/>
    <property type="molecule type" value="Genomic_DNA"/>
</dbReference>
<gene>
    <name evidence="4" type="ORF">KC909_04405</name>
</gene>
<keyword evidence="2" id="KW-1133">Transmembrane helix</keyword>